<feature type="domain" description="AAA" evidence="2">
    <location>
        <begin position="161"/>
        <end position="291"/>
    </location>
</feature>
<comment type="caution">
    <text evidence="3">The sequence shown here is derived from an EMBL/GenBank/DDBJ whole genome shotgun (WGS) entry which is preliminary data.</text>
</comment>
<dbReference type="InterPro" id="IPR025669">
    <property type="entry name" value="AAA_dom"/>
</dbReference>
<dbReference type="PANTHER" id="PTHR32309:SF13">
    <property type="entry name" value="FERRIC ENTEROBACTIN TRANSPORT PROTEIN FEPE"/>
    <property type="match status" value="1"/>
</dbReference>
<dbReference type="Pfam" id="PF13614">
    <property type="entry name" value="AAA_31"/>
    <property type="match status" value="1"/>
</dbReference>
<dbReference type="EMBL" id="JBHLUB010000003">
    <property type="protein sequence ID" value="MFC0581324.1"/>
    <property type="molecule type" value="Genomic_DNA"/>
</dbReference>
<sequence length="461" mass="49889">MQHYRIALTGTGAETVVVALEQLHGQITVMQLCLDAAELAAVAASGSIDAGIIVTDTADVTLSLLERFHEAEVATVVLSDVATERERCFYLGAEVAATDITAEQLANLIVRRCDAGNFGPKTHKDVSFTDADMDRFFEPLPPVEEAPLNSEAEEADVPEGRVITFWGPSGAPGTTTLAVNAAAEYALAGKRTLLVDADSYASSVAAMLGLLAESSGLSQLCRLAELGNLNTETFGQAIEQVRFKAHHLDVLSGIPHPSRWPELRATALQQVFDMARELYDVIVIDTASSLEQDEELSFDVVVPQRNAATLRSIEVADTLIAVGAADAIQLPRMLKHSTDLLELVHDETEVKFVLNKVQAASVGGQPEEQLRYSWARFGPGDHPDITLFPAADKTLHYALLTGQTLAEAGPDHALRAALQKLLGLPATTAKSRWRRRFTGTETDQTQRTPGRAKRRGRRAKH</sequence>
<reference evidence="3 4" key="1">
    <citation type="submission" date="2024-09" db="EMBL/GenBank/DDBJ databases">
        <authorList>
            <person name="Sun Q."/>
            <person name="Mori K."/>
        </authorList>
    </citation>
    <scope>NUCLEOTIDE SEQUENCE [LARGE SCALE GENOMIC DNA]</scope>
    <source>
        <strain evidence="3 4">NCAIM B.02604</strain>
    </source>
</reference>
<dbReference type="SUPFAM" id="SSF52540">
    <property type="entry name" value="P-loop containing nucleoside triphosphate hydrolases"/>
    <property type="match status" value="1"/>
</dbReference>
<feature type="compositionally biased region" description="Basic residues" evidence="1">
    <location>
        <begin position="450"/>
        <end position="461"/>
    </location>
</feature>
<feature type="region of interest" description="Disordered" evidence="1">
    <location>
        <begin position="432"/>
        <end position="461"/>
    </location>
</feature>
<name>A0ABV6P866_9MICC</name>
<organism evidence="3 4">
    <name type="scientific">Micrococcoides hystricis</name>
    <dbReference type="NCBI Taxonomy" id="1572761"/>
    <lineage>
        <taxon>Bacteria</taxon>
        <taxon>Bacillati</taxon>
        <taxon>Actinomycetota</taxon>
        <taxon>Actinomycetes</taxon>
        <taxon>Micrococcales</taxon>
        <taxon>Micrococcaceae</taxon>
        <taxon>Micrococcoides</taxon>
    </lineage>
</organism>
<evidence type="ECO:0000259" key="2">
    <source>
        <dbReference type="Pfam" id="PF13614"/>
    </source>
</evidence>
<gene>
    <name evidence="3" type="ORF">ACFFFR_02820</name>
</gene>
<dbReference type="RefSeq" id="WP_377458012.1">
    <property type="nucleotide sequence ID" value="NZ_JBHLUB010000003.1"/>
</dbReference>
<dbReference type="Proteomes" id="UP001589862">
    <property type="component" value="Unassembled WGS sequence"/>
</dbReference>
<dbReference type="InterPro" id="IPR027417">
    <property type="entry name" value="P-loop_NTPase"/>
</dbReference>
<proteinExistence type="predicted"/>
<feature type="compositionally biased region" description="Polar residues" evidence="1">
    <location>
        <begin position="439"/>
        <end position="448"/>
    </location>
</feature>
<dbReference type="PANTHER" id="PTHR32309">
    <property type="entry name" value="TYROSINE-PROTEIN KINASE"/>
    <property type="match status" value="1"/>
</dbReference>
<keyword evidence="4" id="KW-1185">Reference proteome</keyword>
<dbReference type="InterPro" id="IPR050445">
    <property type="entry name" value="Bact_polysacc_biosynth/exp"/>
</dbReference>
<dbReference type="Gene3D" id="3.40.50.300">
    <property type="entry name" value="P-loop containing nucleotide triphosphate hydrolases"/>
    <property type="match status" value="1"/>
</dbReference>
<accession>A0ABV6P866</accession>
<evidence type="ECO:0000313" key="3">
    <source>
        <dbReference type="EMBL" id="MFC0581324.1"/>
    </source>
</evidence>
<evidence type="ECO:0000256" key="1">
    <source>
        <dbReference type="SAM" id="MobiDB-lite"/>
    </source>
</evidence>
<protein>
    <submittedName>
        <fullName evidence="3">CpaE family protein</fullName>
    </submittedName>
</protein>
<evidence type="ECO:0000313" key="4">
    <source>
        <dbReference type="Proteomes" id="UP001589862"/>
    </source>
</evidence>